<proteinExistence type="predicted"/>
<evidence type="ECO:0000256" key="6">
    <source>
        <dbReference type="ARBA" id="ARBA00023180"/>
    </source>
</evidence>
<comment type="subcellular location">
    <subcellularLocation>
        <location evidence="1">Membrane</location>
        <topology evidence="1">Single-pass type I membrane protein</topology>
    </subcellularLocation>
</comment>
<evidence type="ECO:0000256" key="4">
    <source>
        <dbReference type="ARBA" id="ARBA00022989"/>
    </source>
</evidence>
<dbReference type="PANTHER" id="PTHR31870">
    <property type="entry name" value="SI:DKEY-183I3.9-RELATED"/>
    <property type="match status" value="1"/>
</dbReference>
<keyword evidence="9" id="KW-1185">Reference proteome</keyword>
<dbReference type="Ensembl" id="ENSECRT00000016878.1">
    <property type="protein sequence ID" value="ENSECRP00000016583.1"/>
    <property type="gene ID" value="ENSECRG00000011040.1"/>
</dbReference>
<keyword evidence="2 7" id="KW-0812">Transmembrane</keyword>
<protein>
    <submittedName>
        <fullName evidence="8">Uncharacterized protein</fullName>
    </submittedName>
</protein>
<dbReference type="InterPro" id="IPR037670">
    <property type="entry name" value="C11orf87"/>
</dbReference>
<accession>A0A8C4SH63</accession>
<reference evidence="8" key="2">
    <citation type="submission" date="2025-08" db="UniProtKB">
        <authorList>
            <consortium name="Ensembl"/>
        </authorList>
    </citation>
    <scope>IDENTIFICATION</scope>
</reference>
<evidence type="ECO:0000256" key="7">
    <source>
        <dbReference type="SAM" id="Phobius"/>
    </source>
</evidence>
<keyword evidence="3" id="KW-0732">Signal</keyword>
<keyword evidence="6" id="KW-0325">Glycoprotein</keyword>
<evidence type="ECO:0000313" key="8">
    <source>
        <dbReference type="Ensembl" id="ENSECRP00000016583.1"/>
    </source>
</evidence>
<keyword evidence="4 7" id="KW-1133">Transmembrane helix</keyword>
<organism evidence="8 9">
    <name type="scientific">Erpetoichthys calabaricus</name>
    <name type="common">Rope fish</name>
    <name type="synonym">Calamoichthys calabaricus</name>
    <dbReference type="NCBI Taxonomy" id="27687"/>
    <lineage>
        <taxon>Eukaryota</taxon>
        <taxon>Metazoa</taxon>
        <taxon>Chordata</taxon>
        <taxon>Craniata</taxon>
        <taxon>Vertebrata</taxon>
        <taxon>Euteleostomi</taxon>
        <taxon>Actinopterygii</taxon>
        <taxon>Polypteriformes</taxon>
        <taxon>Polypteridae</taxon>
        <taxon>Erpetoichthys</taxon>
    </lineage>
</organism>
<keyword evidence="5 7" id="KW-0472">Membrane</keyword>
<evidence type="ECO:0000313" key="9">
    <source>
        <dbReference type="Proteomes" id="UP000694620"/>
    </source>
</evidence>
<name>A0A8C4SH63_ERPCA</name>
<evidence type="ECO:0000256" key="5">
    <source>
        <dbReference type="ARBA" id="ARBA00023136"/>
    </source>
</evidence>
<dbReference type="Proteomes" id="UP000694620">
    <property type="component" value="Chromosome 12"/>
</dbReference>
<dbReference type="AlphaFoldDB" id="A0A8C4SH63"/>
<dbReference type="PANTHER" id="PTHR31870:SF2">
    <property type="entry name" value="CHROMOSOME 11 OPEN READING FRAME 87"/>
    <property type="match status" value="1"/>
</dbReference>
<reference evidence="8" key="1">
    <citation type="submission" date="2021-06" db="EMBL/GenBank/DDBJ databases">
        <authorList>
            <consortium name="Wellcome Sanger Institute Data Sharing"/>
        </authorList>
    </citation>
    <scope>NUCLEOTIDE SEQUENCE [LARGE SCALE GENOMIC DNA]</scope>
</reference>
<evidence type="ECO:0000256" key="2">
    <source>
        <dbReference type="ARBA" id="ARBA00022692"/>
    </source>
</evidence>
<reference evidence="8" key="3">
    <citation type="submission" date="2025-09" db="UniProtKB">
        <authorList>
            <consortium name="Ensembl"/>
        </authorList>
    </citation>
    <scope>IDENTIFICATION</scope>
</reference>
<sequence length="132" mass="15098">MRSRIQRSFMSVPWSTNNVLHNMSKVNQTAVVTSVAHVDDFSSSLIALLVVLTLALTILGLSLVTFHCHKSKLRDRKLKKAQQEYEKDVKRHRAHTHQTSEMHTLNGQFEHMILSIKISVQPQLFSLKLNPV</sequence>
<dbReference type="GO" id="GO:0016020">
    <property type="term" value="C:membrane"/>
    <property type="evidence" value="ECO:0007669"/>
    <property type="project" value="UniProtKB-SubCell"/>
</dbReference>
<evidence type="ECO:0000256" key="1">
    <source>
        <dbReference type="ARBA" id="ARBA00004479"/>
    </source>
</evidence>
<feature type="transmembrane region" description="Helical" evidence="7">
    <location>
        <begin position="45"/>
        <end position="66"/>
    </location>
</feature>
<evidence type="ECO:0000256" key="3">
    <source>
        <dbReference type="ARBA" id="ARBA00022729"/>
    </source>
</evidence>